<dbReference type="Proteomes" id="UP000034543">
    <property type="component" value="Unassembled WGS sequence"/>
</dbReference>
<feature type="region of interest" description="Disordered" evidence="1">
    <location>
        <begin position="1"/>
        <end position="31"/>
    </location>
</feature>
<protein>
    <submittedName>
        <fullName evidence="2">Uncharacterized protein</fullName>
    </submittedName>
</protein>
<name>A0A0G1CH21_9BACT</name>
<dbReference type="STRING" id="1618436.UV59_C0013G0005"/>
<proteinExistence type="predicted"/>
<comment type="caution">
    <text evidence="2">The sequence shown here is derived from an EMBL/GenBank/DDBJ whole genome shotgun (WGS) entry which is preliminary data.</text>
</comment>
<gene>
    <name evidence="2" type="ORF">UV59_C0013G0005</name>
</gene>
<evidence type="ECO:0000256" key="1">
    <source>
        <dbReference type="SAM" id="MobiDB-lite"/>
    </source>
</evidence>
<evidence type="ECO:0000313" key="3">
    <source>
        <dbReference type="Proteomes" id="UP000034543"/>
    </source>
</evidence>
<accession>A0A0G1CH21</accession>
<dbReference type="EMBL" id="LCFB01000013">
    <property type="protein sequence ID" value="KKS84827.1"/>
    <property type="molecule type" value="Genomic_DNA"/>
</dbReference>
<evidence type="ECO:0000313" key="2">
    <source>
        <dbReference type="EMBL" id="KKS84827.1"/>
    </source>
</evidence>
<organism evidence="2 3">
    <name type="scientific">Candidatus Gottesmanbacteria bacterium GW2011_GWA1_43_11</name>
    <dbReference type="NCBI Taxonomy" id="1618436"/>
    <lineage>
        <taxon>Bacteria</taxon>
        <taxon>Candidatus Gottesmaniibacteriota</taxon>
    </lineage>
</organism>
<reference evidence="2 3" key="1">
    <citation type="journal article" date="2015" name="Nature">
        <title>rRNA introns, odd ribosomes, and small enigmatic genomes across a large radiation of phyla.</title>
        <authorList>
            <person name="Brown C.T."/>
            <person name="Hug L.A."/>
            <person name="Thomas B.C."/>
            <person name="Sharon I."/>
            <person name="Castelle C.J."/>
            <person name="Singh A."/>
            <person name="Wilkins M.J."/>
            <person name="Williams K.H."/>
            <person name="Banfield J.F."/>
        </authorList>
    </citation>
    <scope>NUCLEOTIDE SEQUENCE [LARGE SCALE GENOMIC DNA]</scope>
</reference>
<dbReference type="AlphaFoldDB" id="A0A0G1CH21"/>
<sequence>MNKVSLAEAGDGSPPFYEKIVPIESERKSPP</sequence>